<dbReference type="Proteomes" id="UP001160148">
    <property type="component" value="Unassembled WGS sequence"/>
</dbReference>
<comment type="caution">
    <text evidence="1">The sequence shown here is derived from an EMBL/GenBank/DDBJ whole genome shotgun (WGS) entry which is preliminary data.</text>
</comment>
<name>A0AAV0W5P3_9HEMI</name>
<evidence type="ECO:0000313" key="1">
    <source>
        <dbReference type="EMBL" id="CAI6351170.1"/>
    </source>
</evidence>
<organism evidence="1 2">
    <name type="scientific">Macrosiphum euphorbiae</name>
    <name type="common">potato aphid</name>
    <dbReference type="NCBI Taxonomy" id="13131"/>
    <lineage>
        <taxon>Eukaryota</taxon>
        <taxon>Metazoa</taxon>
        <taxon>Ecdysozoa</taxon>
        <taxon>Arthropoda</taxon>
        <taxon>Hexapoda</taxon>
        <taxon>Insecta</taxon>
        <taxon>Pterygota</taxon>
        <taxon>Neoptera</taxon>
        <taxon>Paraneoptera</taxon>
        <taxon>Hemiptera</taxon>
        <taxon>Sternorrhyncha</taxon>
        <taxon>Aphidomorpha</taxon>
        <taxon>Aphidoidea</taxon>
        <taxon>Aphididae</taxon>
        <taxon>Macrosiphini</taxon>
        <taxon>Macrosiphum</taxon>
    </lineage>
</organism>
<accession>A0AAV0W5P3</accession>
<dbReference type="EMBL" id="CARXXK010000001">
    <property type="protein sequence ID" value="CAI6351170.1"/>
    <property type="molecule type" value="Genomic_DNA"/>
</dbReference>
<dbReference type="AlphaFoldDB" id="A0AAV0W5P3"/>
<protein>
    <submittedName>
        <fullName evidence="1">Uncharacterized protein</fullName>
    </submittedName>
</protein>
<keyword evidence="2" id="KW-1185">Reference proteome</keyword>
<sequence>MGFPDRIVVDLFDSQAEKTYVRPWLAEKYGKQADDRKLIVRVVDGPNREINGKCRNKAKLAGGGHQKGIPKGTHL</sequence>
<evidence type="ECO:0000313" key="2">
    <source>
        <dbReference type="Proteomes" id="UP001160148"/>
    </source>
</evidence>
<gene>
    <name evidence="1" type="ORF">MEUPH1_LOCUS7546</name>
</gene>
<reference evidence="1 2" key="1">
    <citation type="submission" date="2023-01" db="EMBL/GenBank/DDBJ databases">
        <authorList>
            <person name="Whitehead M."/>
        </authorList>
    </citation>
    <scope>NUCLEOTIDE SEQUENCE [LARGE SCALE GENOMIC DNA]</scope>
</reference>
<proteinExistence type="predicted"/>